<dbReference type="PROSITE" id="PS00528">
    <property type="entry name" value="RIBOSOMAL_S4E"/>
    <property type="match status" value="1"/>
</dbReference>
<dbReference type="InterPro" id="IPR013843">
    <property type="entry name" value="Ribosomal_eS4_N"/>
</dbReference>
<dbReference type="InterPro" id="IPR000876">
    <property type="entry name" value="Ribosomal_eS4"/>
</dbReference>
<dbReference type="InterPro" id="IPR036986">
    <property type="entry name" value="S4_RNA-bd_sf"/>
</dbReference>
<evidence type="ECO:0000256" key="4">
    <source>
        <dbReference type="ARBA" id="ARBA00022980"/>
    </source>
</evidence>
<name>A0A7I8X3E0_BURXY</name>
<dbReference type="SMR" id="A0A7I8X3E0"/>
<comment type="caution">
    <text evidence="11">The sequence shown here is derived from an EMBL/GenBank/DDBJ whole genome shotgun (WGS) entry which is preliminary data.</text>
</comment>
<dbReference type="EMBL" id="CAJFDI010000006">
    <property type="protein sequence ID" value="CAD5233360.1"/>
    <property type="molecule type" value="Genomic_DNA"/>
</dbReference>
<evidence type="ECO:0000259" key="8">
    <source>
        <dbReference type="Pfam" id="PF00900"/>
    </source>
</evidence>
<dbReference type="InterPro" id="IPR018199">
    <property type="entry name" value="Ribosomal_eS4_N_CS"/>
</dbReference>
<sequence length="264" mass="30142">MGYRGQRRHLKRLAAPKHWMLAKLGGTFAPRPTSGPHKLRECLPLILFLRNRLRYALSYNEARAICKQRLIKVDGKVRTEMRFPTGLMDVVEIEKTNEVFRMLYDTLGRFTVHRIHKSEGQFKLCKVTKQFLSKNAVPTIVTHDGRTIRYPDPNIKVNDTIVLDIKTGKITDWVKFDAGNLAMVTSGRNIGRVGILGHRERHPGSFDIVHVKDSAGNAFTTRLQNVFIIGKGEQALISLPKEKGVRPDRQEHRDRQIAHARASH</sequence>
<evidence type="ECO:0000256" key="3">
    <source>
        <dbReference type="ARBA" id="ARBA00022884"/>
    </source>
</evidence>
<feature type="domain" description="Small ribosomal subunit protein eS4 C-terminal" evidence="10">
    <location>
        <begin position="213"/>
        <end position="259"/>
    </location>
</feature>
<evidence type="ECO:0000256" key="2">
    <source>
        <dbReference type="ARBA" id="ARBA00022730"/>
    </source>
</evidence>
<gene>
    <name evidence="11" type="ORF">BXYJ_LOCUS13451</name>
</gene>
<evidence type="ECO:0000313" key="12">
    <source>
        <dbReference type="Proteomes" id="UP000659654"/>
    </source>
</evidence>
<dbReference type="SUPFAM" id="SSF55174">
    <property type="entry name" value="Alpha-L RNA-binding motif"/>
    <property type="match status" value="1"/>
</dbReference>
<organism evidence="11 12">
    <name type="scientific">Bursaphelenchus xylophilus</name>
    <name type="common">Pinewood nematode worm</name>
    <name type="synonym">Aphelenchoides xylophilus</name>
    <dbReference type="NCBI Taxonomy" id="6326"/>
    <lineage>
        <taxon>Eukaryota</taxon>
        <taxon>Metazoa</taxon>
        <taxon>Ecdysozoa</taxon>
        <taxon>Nematoda</taxon>
        <taxon>Chromadorea</taxon>
        <taxon>Rhabditida</taxon>
        <taxon>Tylenchina</taxon>
        <taxon>Tylenchomorpha</taxon>
        <taxon>Aphelenchoidea</taxon>
        <taxon>Aphelenchoididae</taxon>
        <taxon>Bursaphelenchus</taxon>
    </lineage>
</organism>
<dbReference type="Proteomes" id="UP000659654">
    <property type="component" value="Unassembled WGS sequence"/>
</dbReference>
<feature type="region of interest" description="Disordered" evidence="7">
    <location>
        <begin position="242"/>
        <end position="264"/>
    </location>
</feature>
<protein>
    <recommendedName>
        <fullName evidence="6">40S ribosomal protein S4</fullName>
    </recommendedName>
</protein>
<accession>A0A7I8X3E0</accession>
<dbReference type="Proteomes" id="UP000582659">
    <property type="component" value="Unassembled WGS sequence"/>
</dbReference>
<keyword evidence="2 6" id="KW-0699">rRNA-binding</keyword>
<dbReference type="OrthoDB" id="1109245at2759"/>
<keyword evidence="3 6" id="KW-0694">RNA-binding</keyword>
<proteinExistence type="inferred from homology"/>
<dbReference type="InterPro" id="IPR013845">
    <property type="entry name" value="Ribosomal_eS4_central_region"/>
</dbReference>
<evidence type="ECO:0000259" key="9">
    <source>
        <dbReference type="Pfam" id="PF08071"/>
    </source>
</evidence>
<keyword evidence="12" id="KW-1185">Reference proteome</keyword>
<evidence type="ECO:0000256" key="5">
    <source>
        <dbReference type="ARBA" id="ARBA00023274"/>
    </source>
</evidence>
<dbReference type="Gene3D" id="2.40.50.740">
    <property type="match status" value="1"/>
</dbReference>
<dbReference type="Pfam" id="PF00900">
    <property type="entry name" value="Ribosomal_S4e"/>
    <property type="match status" value="1"/>
</dbReference>
<dbReference type="PIRSF" id="PIRSF002116">
    <property type="entry name" value="Ribosomal_S4"/>
    <property type="match status" value="1"/>
</dbReference>
<feature type="compositionally biased region" description="Basic and acidic residues" evidence="7">
    <location>
        <begin position="242"/>
        <end position="257"/>
    </location>
</feature>
<dbReference type="InterPro" id="IPR038237">
    <property type="entry name" value="Ribosomal_eS4_central_sf"/>
</dbReference>
<dbReference type="InterPro" id="IPR032277">
    <property type="entry name" value="Ribosomal_eS4_C"/>
</dbReference>
<evidence type="ECO:0000256" key="7">
    <source>
        <dbReference type="SAM" id="MobiDB-lite"/>
    </source>
</evidence>
<dbReference type="HAMAP" id="MF_00485">
    <property type="entry name" value="Ribosomal_eS4"/>
    <property type="match status" value="1"/>
</dbReference>
<comment type="similarity">
    <text evidence="1 6">Belongs to the eukaryotic ribosomal protein eS4 family.</text>
</comment>
<dbReference type="GO" id="GO:0003735">
    <property type="term" value="F:structural constituent of ribosome"/>
    <property type="evidence" value="ECO:0007669"/>
    <property type="project" value="UniProtKB-UniRule"/>
</dbReference>
<dbReference type="CDD" id="cd00165">
    <property type="entry name" value="S4"/>
    <property type="match status" value="1"/>
</dbReference>
<dbReference type="InterPro" id="IPR041982">
    <property type="entry name" value="Ribosomal_eS4_KOW"/>
</dbReference>
<dbReference type="GO" id="GO:0022627">
    <property type="term" value="C:cytosolic small ribosomal subunit"/>
    <property type="evidence" value="ECO:0007669"/>
    <property type="project" value="TreeGrafter"/>
</dbReference>
<keyword evidence="5 6" id="KW-0687">Ribonucleoprotein</keyword>
<dbReference type="PROSITE" id="PS50889">
    <property type="entry name" value="S4"/>
    <property type="match status" value="1"/>
</dbReference>
<evidence type="ECO:0000313" key="11">
    <source>
        <dbReference type="EMBL" id="CAD5233360.1"/>
    </source>
</evidence>
<dbReference type="PANTHER" id="PTHR11581:SF0">
    <property type="entry name" value="SMALL RIBOSOMAL SUBUNIT PROTEIN ES4"/>
    <property type="match status" value="1"/>
</dbReference>
<evidence type="ECO:0000259" key="10">
    <source>
        <dbReference type="Pfam" id="PF16121"/>
    </source>
</evidence>
<dbReference type="PANTHER" id="PTHR11581">
    <property type="entry name" value="30S/40S RIBOSOMAL PROTEIN S4"/>
    <property type="match status" value="1"/>
</dbReference>
<dbReference type="Gene3D" id="3.10.290.10">
    <property type="entry name" value="RNA-binding S4 domain"/>
    <property type="match status" value="1"/>
</dbReference>
<dbReference type="GO" id="GO:0006412">
    <property type="term" value="P:translation"/>
    <property type="evidence" value="ECO:0007669"/>
    <property type="project" value="InterPro"/>
</dbReference>
<evidence type="ECO:0000256" key="6">
    <source>
        <dbReference type="PIRNR" id="PIRNR002116"/>
    </source>
</evidence>
<dbReference type="FunFam" id="2.30.30.30:FF:000005">
    <property type="entry name" value="40S ribosomal protein S4"/>
    <property type="match status" value="1"/>
</dbReference>
<keyword evidence="4 6" id="KW-0689">Ribosomal protein</keyword>
<dbReference type="FunFam" id="2.40.50.740:FF:000001">
    <property type="entry name" value="40S ribosomal protein S4"/>
    <property type="match status" value="1"/>
</dbReference>
<dbReference type="FunFam" id="3.10.290.10:FF:000002">
    <property type="entry name" value="40S ribosomal protein S4"/>
    <property type="match status" value="1"/>
</dbReference>
<evidence type="ECO:0000256" key="1">
    <source>
        <dbReference type="ARBA" id="ARBA00007500"/>
    </source>
</evidence>
<dbReference type="GO" id="GO:0019843">
    <property type="term" value="F:rRNA binding"/>
    <property type="evidence" value="ECO:0007669"/>
    <property type="project" value="UniProtKB-UniRule"/>
</dbReference>
<dbReference type="InterPro" id="IPR014722">
    <property type="entry name" value="Rib_uL2_dom2"/>
</dbReference>
<dbReference type="Pfam" id="PF08071">
    <property type="entry name" value="RS4NT"/>
    <property type="match status" value="1"/>
</dbReference>
<feature type="domain" description="Small ribosomal subunit protein eS4 N-terminal" evidence="9">
    <location>
        <begin position="4"/>
        <end position="40"/>
    </location>
</feature>
<dbReference type="EMBL" id="CAJFCV020000006">
    <property type="protein sequence ID" value="CAG9128331.1"/>
    <property type="molecule type" value="Genomic_DNA"/>
</dbReference>
<dbReference type="Gene3D" id="2.30.30.30">
    <property type="match status" value="1"/>
</dbReference>
<feature type="domain" description="Small ribosomal subunit protein eS4 central region" evidence="8">
    <location>
        <begin position="96"/>
        <end position="170"/>
    </location>
</feature>
<dbReference type="CDD" id="cd06087">
    <property type="entry name" value="KOW_RPS4"/>
    <property type="match status" value="1"/>
</dbReference>
<dbReference type="AlphaFoldDB" id="A0A7I8X3E0"/>
<dbReference type="Pfam" id="PF16121">
    <property type="entry name" value="40S_S4_C"/>
    <property type="match status" value="1"/>
</dbReference>
<reference evidence="11" key="1">
    <citation type="submission" date="2020-09" db="EMBL/GenBank/DDBJ databases">
        <authorList>
            <person name="Kikuchi T."/>
        </authorList>
    </citation>
    <scope>NUCLEOTIDE SEQUENCE</scope>
    <source>
        <strain evidence="11">Ka4C1</strain>
    </source>
</reference>